<feature type="transmembrane region" description="Helical" evidence="1">
    <location>
        <begin position="47"/>
        <end position="67"/>
    </location>
</feature>
<name>A0ABT7LBY5_9BACI</name>
<keyword evidence="1" id="KW-1133">Transmembrane helix</keyword>
<accession>A0ABT7LBY5</accession>
<dbReference type="RefSeq" id="WP_285933365.1">
    <property type="nucleotide sequence ID" value="NZ_JASTZU010000053.1"/>
</dbReference>
<proteinExistence type="predicted"/>
<keyword evidence="1" id="KW-0812">Transmembrane</keyword>
<keyword evidence="1" id="KW-0472">Membrane</keyword>
<feature type="domain" description="DUF4179" evidence="2">
    <location>
        <begin position="48"/>
        <end position="133"/>
    </location>
</feature>
<evidence type="ECO:0000256" key="1">
    <source>
        <dbReference type="SAM" id="Phobius"/>
    </source>
</evidence>
<organism evidence="3 4">
    <name type="scientific">Aquibacillus rhizosphaerae</name>
    <dbReference type="NCBI Taxonomy" id="3051431"/>
    <lineage>
        <taxon>Bacteria</taxon>
        <taxon>Bacillati</taxon>
        <taxon>Bacillota</taxon>
        <taxon>Bacilli</taxon>
        <taxon>Bacillales</taxon>
        <taxon>Bacillaceae</taxon>
        <taxon>Aquibacillus</taxon>
    </lineage>
</organism>
<comment type="caution">
    <text evidence="3">The sequence shown here is derived from an EMBL/GenBank/DDBJ whole genome shotgun (WGS) entry which is preliminary data.</text>
</comment>
<evidence type="ECO:0000313" key="3">
    <source>
        <dbReference type="EMBL" id="MDL4842076.1"/>
    </source>
</evidence>
<protein>
    <submittedName>
        <fullName evidence="3">DUF4179 domain-containing protein</fullName>
    </submittedName>
</protein>
<keyword evidence="4" id="KW-1185">Reference proteome</keyword>
<sequence>MNDDIQKFKRKVDSISVPEQQLQSAISHAIDTANKSKSKKKRRYQQLIVSLTVTAVLCFALISSAFVSPVMARVLANVPLVGSVLSHYDIGLEQAYEKNLVNNIGETVNDRDIDITITEVYYDNFRLVIGYTVPIKEDMNNQSILEMSMPEYEVQVNGKHLSEQTGNWHREGDVMVGIISTTVNLPEEFSINVSFNEILNTTGNWNFEFPVVIEDSGLLYNVNRIAKAENYAFTLQNIRVTPSGMKIQAELDIPLGKENQGVSSYELQVQTGNADYLKLIEGNSKNIPLVHFDKEVIKVDALYEPLKSSEVLTIIPILDDGNTQTSLNDLAIEVNLSEVKSTEIINESEQYGLVEKHLDKETFLRENMIEEVVEELDIELGDYYKAEVGVLDTHIAYELQKSNDLNVRDIVKPLALIEETDERENAEAHAFVIYKNENGMNSVLEVVRNGGEWEEVDSFQIQGKTIEELEELFNAM</sequence>
<dbReference type="Gene3D" id="2.60.40.1630">
    <property type="entry name" value="bacillus anthracis domain"/>
    <property type="match status" value="1"/>
</dbReference>
<dbReference type="EMBL" id="JASTZU010000053">
    <property type="protein sequence ID" value="MDL4842076.1"/>
    <property type="molecule type" value="Genomic_DNA"/>
</dbReference>
<evidence type="ECO:0000259" key="2">
    <source>
        <dbReference type="Pfam" id="PF13786"/>
    </source>
</evidence>
<dbReference type="Proteomes" id="UP001235343">
    <property type="component" value="Unassembled WGS sequence"/>
</dbReference>
<dbReference type="InterPro" id="IPR025436">
    <property type="entry name" value="DUF4179"/>
</dbReference>
<evidence type="ECO:0000313" key="4">
    <source>
        <dbReference type="Proteomes" id="UP001235343"/>
    </source>
</evidence>
<dbReference type="Pfam" id="PF13786">
    <property type="entry name" value="DUF4179"/>
    <property type="match status" value="1"/>
</dbReference>
<gene>
    <name evidence="3" type="ORF">QQS35_16680</name>
</gene>
<reference evidence="3 4" key="1">
    <citation type="submission" date="2023-06" db="EMBL/GenBank/DDBJ databases">
        <title>Aquibacillus rhizosphaerae LR5S19.</title>
        <authorList>
            <person name="Sun J.-Q."/>
        </authorList>
    </citation>
    <scope>NUCLEOTIDE SEQUENCE [LARGE SCALE GENOMIC DNA]</scope>
    <source>
        <strain evidence="3 4">LR5S19</strain>
    </source>
</reference>